<dbReference type="EMBL" id="BSNS01000007">
    <property type="protein sequence ID" value="GLQ53947.1"/>
    <property type="molecule type" value="Genomic_DNA"/>
</dbReference>
<reference evidence="3" key="1">
    <citation type="journal article" date="2019" name="Int. J. Syst. Evol. Microbiol.">
        <title>The Global Catalogue of Microorganisms (GCM) 10K type strain sequencing project: providing services to taxonomists for standard genome sequencing and annotation.</title>
        <authorList>
            <consortium name="The Broad Institute Genomics Platform"/>
            <consortium name="The Broad Institute Genome Sequencing Center for Infectious Disease"/>
            <person name="Wu L."/>
            <person name="Ma J."/>
        </authorList>
    </citation>
    <scope>NUCLEOTIDE SEQUENCE [LARGE SCALE GENOMIC DNA]</scope>
    <source>
        <strain evidence="3">NBRC 112416</strain>
    </source>
</reference>
<dbReference type="Pfam" id="PF21084">
    <property type="entry name" value="WHD_DUF4423_like"/>
    <property type="match status" value="1"/>
</dbReference>
<dbReference type="InterPro" id="IPR027624">
    <property type="entry name" value="TOMM_cyclo_SagD"/>
</dbReference>
<dbReference type="Proteomes" id="UP001156691">
    <property type="component" value="Unassembled WGS sequence"/>
</dbReference>
<dbReference type="InterPro" id="IPR049274">
    <property type="entry name" value="LynD/TruD_wHTH-like"/>
</dbReference>
<accession>A0ABQ5W229</accession>
<dbReference type="Gene3D" id="3.30.1330.230">
    <property type="match status" value="1"/>
</dbReference>
<dbReference type="Gene3D" id="3.30.160.660">
    <property type="match status" value="1"/>
</dbReference>
<protein>
    <recommendedName>
        <fullName evidence="1">YcaO domain-containing protein</fullName>
    </recommendedName>
</protein>
<dbReference type="PANTHER" id="PTHR37809:SF1">
    <property type="entry name" value="RIBOSOMAL PROTEIN S12 METHYLTHIOTRANSFERASE ACCESSORY FACTOR YCAO"/>
    <property type="match status" value="1"/>
</dbReference>
<sequence length="747" mass="82895">MLRPQLKRKYHVEYVNGEGIFLLAEREKFVLEGSSLFHIVPLLDGTRSVDAIVETVGPWVAPQEAYDALNVLLREGHLVDGDTAAPKTAAAFWSEFDVDTRFLPSFLSSCSVEVHAVGDVDPTSLRGTLANAGLRLDGAGVAGIAVVDDYLRPELAEINRHCLERRMPLLLVKPVGVLLWIGPLIVPGRTACWTCLEARLSANREVESYVEAKSGRPGPFPVSNARFGLGELQANTMAATQFLRWLVTGSNPAIESRFLVADQVSFSFSFHDVVRQPHCSACGSPGITSRAGSPIVLSESAAYRQSNAGLRSEAPEVTFERLKHHISPYSGVVSHVEPAMWHAAGPIRSYVAGHNFALKSDQIWFLKDGLRTRSSGKGWTDAQAKTSALCEALERYSGVFRDDNPRLVSTYTALGEDAVDPRTAMLFSDRQYQEREAWQARNSRFQVVPLPFQEDHPISWTPLWSLSRQCVRYLPTSYVYYNFPYKQEPFFCWADSNGAAAGRTLSEAILQGLFELIERDAVCLWWYNMVRRPGVDLNAIDDDHISQMKDFYAGVGREFWVLDLTADLGVPVFVAISRRISGPTEDIMMGFGAHLDARIALTRALTELNQFIPALLNVAPDGTTAYALGDNEAIHWWTSATIANQPYLEPARGKKTVAGDRSRPPVGQTDEILAEILARLDRAGHEVMVLDQTRPDIDLCVVKVVAPGLRHFWARFAPGRLYDVPVKLGWRDSATREGDLNPIPMFL</sequence>
<dbReference type="Gene3D" id="3.30.40.250">
    <property type="match status" value="1"/>
</dbReference>
<dbReference type="NCBIfam" id="TIGR03604">
    <property type="entry name" value="TOMM_cyclo_SagD"/>
    <property type="match status" value="1"/>
</dbReference>
<proteinExistence type="predicted"/>
<dbReference type="Gene3D" id="3.40.50.720">
    <property type="entry name" value="NAD(P)-binding Rossmann-like Domain"/>
    <property type="match status" value="1"/>
</dbReference>
<name>A0ABQ5W229_9HYPH</name>
<dbReference type="Gene3D" id="3.90.930.60">
    <property type="match status" value="1"/>
</dbReference>
<dbReference type="NCBIfam" id="TIGR00702">
    <property type="entry name" value="YcaO-type kinase domain"/>
    <property type="match status" value="1"/>
</dbReference>
<dbReference type="InterPro" id="IPR022291">
    <property type="entry name" value="Bacteriocin_synth_cyclodeHase"/>
</dbReference>
<feature type="domain" description="YcaO" evidence="1">
    <location>
        <begin position="376"/>
        <end position="747"/>
    </location>
</feature>
<evidence type="ECO:0000259" key="1">
    <source>
        <dbReference type="PROSITE" id="PS51664"/>
    </source>
</evidence>
<comment type="caution">
    <text evidence="2">The sequence shown here is derived from an EMBL/GenBank/DDBJ whole genome shotgun (WGS) entry which is preliminary data.</text>
</comment>
<dbReference type="InterPro" id="IPR003776">
    <property type="entry name" value="YcaO-like_dom"/>
</dbReference>
<dbReference type="NCBIfam" id="TIGR03882">
    <property type="entry name" value="cyclo_dehyd_2"/>
    <property type="match status" value="1"/>
</dbReference>
<dbReference type="PANTHER" id="PTHR37809">
    <property type="entry name" value="RIBOSOMAL PROTEIN S12 METHYLTHIOTRANSFERASE ACCESSORY FACTOR YCAO"/>
    <property type="match status" value="1"/>
</dbReference>
<keyword evidence="3" id="KW-1185">Reference proteome</keyword>
<gene>
    <name evidence="2" type="ORF">GCM10010862_12060</name>
</gene>
<organism evidence="2 3">
    <name type="scientific">Devosia nitrariae</name>
    <dbReference type="NCBI Taxonomy" id="2071872"/>
    <lineage>
        <taxon>Bacteria</taxon>
        <taxon>Pseudomonadati</taxon>
        <taxon>Pseudomonadota</taxon>
        <taxon>Alphaproteobacteria</taxon>
        <taxon>Hyphomicrobiales</taxon>
        <taxon>Devosiaceae</taxon>
        <taxon>Devosia</taxon>
    </lineage>
</organism>
<dbReference type="PROSITE" id="PS51664">
    <property type="entry name" value="YCAO"/>
    <property type="match status" value="1"/>
</dbReference>
<dbReference type="Pfam" id="PF02624">
    <property type="entry name" value="YcaO"/>
    <property type="match status" value="1"/>
</dbReference>
<dbReference type="RefSeq" id="WP_284339396.1">
    <property type="nucleotide sequence ID" value="NZ_BSNS01000007.1"/>
</dbReference>
<evidence type="ECO:0000313" key="3">
    <source>
        <dbReference type="Proteomes" id="UP001156691"/>
    </source>
</evidence>
<evidence type="ECO:0000313" key="2">
    <source>
        <dbReference type="EMBL" id="GLQ53947.1"/>
    </source>
</evidence>